<evidence type="ECO:0008006" key="4">
    <source>
        <dbReference type="Google" id="ProtNLM"/>
    </source>
</evidence>
<dbReference type="Pfam" id="PF14013">
    <property type="entry name" value="MT0933_antitox"/>
    <property type="match status" value="1"/>
</dbReference>
<evidence type="ECO:0000313" key="2">
    <source>
        <dbReference type="EMBL" id="CAN01183.1"/>
    </source>
</evidence>
<dbReference type="AlphaFoldDB" id="A5CQ30"/>
<dbReference type="Proteomes" id="UP000001564">
    <property type="component" value="Chromosome"/>
</dbReference>
<dbReference type="HOGENOM" id="CLU_178319_0_0_11"/>
<sequence>MDAGRPPRRPGTAAHPIPLQRRPPVKLSRIAAAATGFLRTSKGQDVGRTAIDKVSGIADKATGSKHADKIQKARQAADDQLRKLGPDGGRGQGHTPPSTPPRP</sequence>
<feature type="region of interest" description="Disordered" evidence="1">
    <location>
        <begin position="1"/>
        <end position="25"/>
    </location>
</feature>
<name>A5CQ30_CLAM3</name>
<evidence type="ECO:0000313" key="3">
    <source>
        <dbReference type="Proteomes" id="UP000001564"/>
    </source>
</evidence>
<evidence type="ECO:0000256" key="1">
    <source>
        <dbReference type="SAM" id="MobiDB-lite"/>
    </source>
</evidence>
<feature type="region of interest" description="Disordered" evidence="1">
    <location>
        <begin position="61"/>
        <end position="103"/>
    </location>
</feature>
<gene>
    <name evidence="2" type="ordered locus">CMM_1139</name>
</gene>
<feature type="compositionally biased region" description="Basic and acidic residues" evidence="1">
    <location>
        <begin position="65"/>
        <end position="85"/>
    </location>
</feature>
<dbReference type="EMBL" id="AM711867">
    <property type="protein sequence ID" value="CAN01183.1"/>
    <property type="molecule type" value="Genomic_DNA"/>
</dbReference>
<dbReference type="InterPro" id="IPR028037">
    <property type="entry name" value="Antitoxin_Rv0909/MT0933"/>
</dbReference>
<reference evidence="2 3" key="1">
    <citation type="journal article" date="2008" name="J. Bacteriol.">
        <title>The genome sequence of the tomato-pathogenic actinomycete Clavibacter michiganensis subsp. michiganensis NCPPB382 reveals a large island involved in pathogenicity.</title>
        <authorList>
            <person name="Gartemann K.H."/>
            <person name="Abt B."/>
            <person name="Bekel T."/>
            <person name="Burger A."/>
            <person name="Engemann J."/>
            <person name="Flugel M."/>
            <person name="Gaigalat L."/>
            <person name="Goesmann A."/>
            <person name="Grafen I."/>
            <person name="Kalinowski J."/>
            <person name="Kaup O."/>
            <person name="Kirchner O."/>
            <person name="Krause L."/>
            <person name="Linke B."/>
            <person name="McHardy A."/>
            <person name="Meyer F."/>
            <person name="Pohle S."/>
            <person name="Ruckert C."/>
            <person name="Schneiker S."/>
            <person name="Zellermann E.M."/>
            <person name="Puhler A."/>
            <person name="Eichenlaub R."/>
            <person name="Kaiser O."/>
            <person name="Bartels D."/>
        </authorList>
    </citation>
    <scope>NUCLEOTIDE SEQUENCE [LARGE SCALE GENOMIC DNA]</scope>
    <source>
        <strain evidence="2 3">NCPPB 382</strain>
    </source>
</reference>
<keyword evidence="3" id="KW-1185">Reference proteome</keyword>
<proteinExistence type="predicted"/>
<protein>
    <recommendedName>
        <fullName evidence="4">Antitoxin</fullName>
    </recommendedName>
</protein>
<organism evidence="2 3">
    <name type="scientific">Clavibacter michiganensis subsp. michiganensis (strain NCPPB 382)</name>
    <dbReference type="NCBI Taxonomy" id="443906"/>
    <lineage>
        <taxon>Bacteria</taxon>
        <taxon>Bacillati</taxon>
        <taxon>Actinomycetota</taxon>
        <taxon>Actinomycetes</taxon>
        <taxon>Micrococcales</taxon>
        <taxon>Microbacteriaceae</taxon>
        <taxon>Clavibacter</taxon>
    </lineage>
</organism>
<accession>A5CQ30</accession>
<dbReference type="KEGG" id="cmi:CMM_1139"/>